<dbReference type="InterPro" id="IPR036236">
    <property type="entry name" value="Znf_C2H2_sf"/>
</dbReference>
<evidence type="ECO:0000313" key="5">
    <source>
        <dbReference type="Proteomes" id="UP000050794"/>
    </source>
</evidence>
<dbReference type="SUPFAM" id="SSF57667">
    <property type="entry name" value="beta-beta-alpha zinc fingers"/>
    <property type="match status" value="1"/>
</dbReference>
<protein>
    <submittedName>
        <fullName evidence="6">C2H2-type domain-containing protein</fullName>
    </submittedName>
</protein>
<sequence>MERMRSRSTIKSVSAVIGKRERKVPVRHLDFISDEHLEPESDDDGPPQKMRGGRGDFYCTHCPAHYPTRTGLANHTKQHGSMKKYRCEECDMSCDSLKTLRVHSQVHIPDDGDQPLISFTQHSNKVIEVEERRQNHHNEVVSVEKSLESKATDAQRGSAGEGSAKKPGCSGAVSSDLSSNIKYRATEMLEPNNVMGKRMVRSSTDVAAYVSSATTSPTVIPLCREVQHTTEKSNFTALLPARTASSLRFKKSSGRTFDNQRRKPSIHHQQRSFKGIAASRMAKYKCFCCHARFFTNYERSAHRSLCRRAPKIAKSLYTALLKERVDAFKRDEKHP</sequence>
<evidence type="ECO:0000256" key="2">
    <source>
        <dbReference type="SAM" id="MobiDB-lite"/>
    </source>
</evidence>
<keyword evidence="1" id="KW-0862">Zinc</keyword>
<organism evidence="5 6">
    <name type="scientific">Toxocara canis</name>
    <name type="common">Canine roundworm</name>
    <dbReference type="NCBI Taxonomy" id="6265"/>
    <lineage>
        <taxon>Eukaryota</taxon>
        <taxon>Metazoa</taxon>
        <taxon>Ecdysozoa</taxon>
        <taxon>Nematoda</taxon>
        <taxon>Chromadorea</taxon>
        <taxon>Rhabditida</taxon>
        <taxon>Spirurina</taxon>
        <taxon>Ascaridomorpha</taxon>
        <taxon>Ascaridoidea</taxon>
        <taxon>Toxocaridae</taxon>
        <taxon>Toxocara</taxon>
    </lineage>
</organism>
<evidence type="ECO:0000256" key="1">
    <source>
        <dbReference type="PROSITE-ProRule" id="PRU00042"/>
    </source>
</evidence>
<dbReference type="WBParaSite" id="TCNE_0001674701-mRNA-1">
    <property type="protein sequence ID" value="TCNE_0001674701-mRNA-1"/>
    <property type="gene ID" value="TCNE_0001674701"/>
</dbReference>
<evidence type="ECO:0000259" key="3">
    <source>
        <dbReference type="PROSITE" id="PS50157"/>
    </source>
</evidence>
<proteinExistence type="predicted"/>
<feature type="domain" description="C2H2-type" evidence="3">
    <location>
        <begin position="85"/>
        <end position="112"/>
    </location>
</feature>
<dbReference type="PROSITE" id="PS00028">
    <property type="entry name" value="ZINC_FINGER_C2H2_1"/>
    <property type="match status" value="2"/>
</dbReference>
<keyword evidence="1" id="KW-0479">Metal-binding</keyword>
<dbReference type="GO" id="GO:0008270">
    <property type="term" value="F:zinc ion binding"/>
    <property type="evidence" value="ECO:0007669"/>
    <property type="project" value="UniProtKB-KW"/>
</dbReference>
<dbReference type="Gene3D" id="3.30.160.60">
    <property type="entry name" value="Classic Zinc Finger"/>
    <property type="match status" value="1"/>
</dbReference>
<dbReference type="Proteomes" id="UP000050794">
    <property type="component" value="Unassembled WGS sequence"/>
</dbReference>
<dbReference type="PROSITE" id="PS50157">
    <property type="entry name" value="ZINC_FINGER_C2H2_2"/>
    <property type="match status" value="2"/>
</dbReference>
<feature type="region of interest" description="Disordered" evidence="2">
    <location>
        <begin position="142"/>
        <end position="176"/>
    </location>
</feature>
<keyword evidence="5" id="KW-1185">Reference proteome</keyword>
<feature type="domain" description="C2H2-type" evidence="3">
    <location>
        <begin position="57"/>
        <end position="84"/>
    </location>
</feature>
<reference evidence="4 5" key="2">
    <citation type="submission" date="2018-11" db="EMBL/GenBank/DDBJ databases">
        <authorList>
            <consortium name="Pathogen Informatics"/>
        </authorList>
    </citation>
    <scope>NUCLEOTIDE SEQUENCE [LARGE SCALE GENOMIC DNA]</scope>
</reference>
<evidence type="ECO:0000313" key="4">
    <source>
        <dbReference type="EMBL" id="VDM48067.1"/>
    </source>
</evidence>
<name>A0A183V7M6_TOXCA</name>
<feature type="region of interest" description="Disordered" evidence="2">
    <location>
        <begin position="31"/>
        <end position="52"/>
    </location>
</feature>
<dbReference type="SMART" id="SM00355">
    <property type="entry name" value="ZnF_C2H2"/>
    <property type="match status" value="2"/>
</dbReference>
<accession>A0A183V7M6</accession>
<gene>
    <name evidence="4" type="ORF">TCNE_LOCUS16746</name>
</gene>
<reference evidence="6" key="1">
    <citation type="submission" date="2016-06" db="UniProtKB">
        <authorList>
            <consortium name="WormBaseParasite"/>
        </authorList>
    </citation>
    <scope>IDENTIFICATION</scope>
</reference>
<dbReference type="EMBL" id="UYWY01023859">
    <property type="protein sequence ID" value="VDM48067.1"/>
    <property type="molecule type" value="Genomic_DNA"/>
</dbReference>
<keyword evidence="1" id="KW-0863">Zinc-finger</keyword>
<dbReference type="AlphaFoldDB" id="A0A183V7M6"/>
<dbReference type="InterPro" id="IPR013087">
    <property type="entry name" value="Znf_C2H2_type"/>
</dbReference>
<evidence type="ECO:0000313" key="6">
    <source>
        <dbReference type="WBParaSite" id="TCNE_0001674701-mRNA-1"/>
    </source>
</evidence>